<accession>A0A395N3U5</accession>
<gene>
    <name evidence="4" type="ORF">FIE12Z_1365</name>
</gene>
<keyword evidence="5" id="KW-1185">Reference proteome</keyword>
<dbReference type="EMBL" id="PXXK01000028">
    <property type="protein sequence ID" value="RFN54239.1"/>
    <property type="molecule type" value="Genomic_DNA"/>
</dbReference>
<feature type="compositionally biased region" description="Low complexity" evidence="1">
    <location>
        <begin position="360"/>
        <end position="434"/>
    </location>
</feature>
<evidence type="ECO:0000313" key="4">
    <source>
        <dbReference type="EMBL" id="RFN54239.1"/>
    </source>
</evidence>
<evidence type="ECO:0000256" key="2">
    <source>
        <dbReference type="SAM" id="SignalP"/>
    </source>
</evidence>
<keyword evidence="2" id="KW-0732">Signal</keyword>
<proteinExistence type="predicted"/>
<sequence length="627" mass="66486">MKRQTTALGLLSSIARLAVASAKLGDVEYGDQAPGTYCVTYLSTYLVPISIGTELPGTSQNSTGFEQTTSSTIDRPGLFSSDIVSDLLTTLQLSSVPASQSTSVDFNPTGQRIILAVTPSEDTRKRDIGGFVGTGDSDDCTFAIVFTLGNGRLFDGGVPISYLGEAFQSLQSRSVPSGDDITTTFSSDGGVLRFVSPGLPGGEASFCQTSSDGQVYLTFTSQPQGCVPVRLTIYRAERCIDGRIDGIETSIAPAKPADSTQVSEQPVTQRPRPPTPDPTDEEPEFPTMTIDPTRPLSFSNSTSRLTTAEPPAFTSGILLSSLPPTRSEEPTSDEPSSDEPSSVGFGTSVAESTTASPPGESSSLIEILPSSSVLTTTVTTGDDTFSSTEFESPSSTGDSESSLTETSDSSAPVTTSFETTTEDPTTTSQMETTTTTEEAIIITNRAVNGRFAKRHPNSDNGVMGFETEGTVAHRNGDCFNDDSSQDDGCVALEIASDRKRGMGSFAGISQQLLSGPRGTLLYTVQFYYAVVSVQGSRPCTLDAYLGNQQVCSERLSASDSLSKSWQRVLTTVRADSHSTDFGITISCLGSGEAMVYVDSLFISNQVTADNIDNHHLVFEDMEDPLQY</sequence>
<dbReference type="InterPro" id="IPR057230">
    <property type="entry name" value="DUF7908"/>
</dbReference>
<comment type="caution">
    <text evidence="4">The sequence shown here is derived from an EMBL/GenBank/DDBJ whole genome shotgun (WGS) entry which is preliminary data.</text>
</comment>
<feature type="signal peptide" evidence="2">
    <location>
        <begin position="1"/>
        <end position="20"/>
    </location>
</feature>
<organism evidence="4 5">
    <name type="scientific">Fusarium flagelliforme</name>
    <dbReference type="NCBI Taxonomy" id="2675880"/>
    <lineage>
        <taxon>Eukaryota</taxon>
        <taxon>Fungi</taxon>
        <taxon>Dikarya</taxon>
        <taxon>Ascomycota</taxon>
        <taxon>Pezizomycotina</taxon>
        <taxon>Sordariomycetes</taxon>
        <taxon>Hypocreomycetidae</taxon>
        <taxon>Hypocreales</taxon>
        <taxon>Nectriaceae</taxon>
        <taxon>Fusarium</taxon>
        <taxon>Fusarium incarnatum-equiseti species complex</taxon>
    </lineage>
</organism>
<feature type="domain" description="DUF7908" evidence="3">
    <location>
        <begin position="108"/>
        <end position="235"/>
    </location>
</feature>
<feature type="compositionally biased region" description="Polar residues" evidence="1">
    <location>
        <begin position="296"/>
        <end position="306"/>
    </location>
</feature>
<evidence type="ECO:0000256" key="1">
    <source>
        <dbReference type="SAM" id="MobiDB-lite"/>
    </source>
</evidence>
<reference evidence="4 5" key="1">
    <citation type="journal article" date="2018" name="PLoS Pathog.">
        <title>Evolution of structural diversity of trichothecenes, a family of toxins produced by plant pathogenic and entomopathogenic fungi.</title>
        <authorList>
            <person name="Proctor R.H."/>
            <person name="McCormick S.P."/>
            <person name="Kim H.S."/>
            <person name="Cardoza R.E."/>
            <person name="Stanley A.M."/>
            <person name="Lindo L."/>
            <person name="Kelly A."/>
            <person name="Brown D.W."/>
            <person name="Lee T."/>
            <person name="Vaughan M.M."/>
            <person name="Alexander N.J."/>
            <person name="Busman M."/>
            <person name="Gutierrez S."/>
        </authorList>
    </citation>
    <scope>NUCLEOTIDE SEQUENCE [LARGE SCALE GENOMIC DNA]</scope>
    <source>
        <strain evidence="4 5">NRRL 13405</strain>
    </source>
</reference>
<dbReference type="Pfam" id="PF25485">
    <property type="entry name" value="DUF7908"/>
    <property type="match status" value="1"/>
</dbReference>
<evidence type="ECO:0000259" key="3">
    <source>
        <dbReference type="Pfam" id="PF25485"/>
    </source>
</evidence>
<name>A0A395N3U5_9HYPO</name>
<feature type="region of interest" description="Disordered" evidence="1">
    <location>
        <begin position="250"/>
        <end position="434"/>
    </location>
</feature>
<dbReference type="STRING" id="2594813.A0A395N3U5"/>
<dbReference type="Proteomes" id="UP000265631">
    <property type="component" value="Unassembled WGS sequence"/>
</dbReference>
<protein>
    <recommendedName>
        <fullName evidence="3">DUF7908 domain-containing protein</fullName>
    </recommendedName>
</protein>
<evidence type="ECO:0000313" key="5">
    <source>
        <dbReference type="Proteomes" id="UP000265631"/>
    </source>
</evidence>
<feature type="chain" id="PRO_5017354586" description="DUF7908 domain-containing protein" evidence="2">
    <location>
        <begin position="21"/>
        <end position="627"/>
    </location>
</feature>
<dbReference type="AlphaFoldDB" id="A0A395N3U5"/>